<keyword evidence="1" id="KW-0175">Coiled coil</keyword>
<proteinExistence type="predicted"/>
<evidence type="ECO:0000256" key="1">
    <source>
        <dbReference type="SAM" id="Coils"/>
    </source>
</evidence>
<dbReference type="EMBL" id="CACRTG010000028">
    <property type="protein sequence ID" value="VYT28460.1"/>
    <property type="molecule type" value="Genomic_DNA"/>
</dbReference>
<dbReference type="InterPro" id="IPR050639">
    <property type="entry name" value="SSR_resolvase"/>
</dbReference>
<dbReference type="Pfam" id="PF00239">
    <property type="entry name" value="Resolvase"/>
    <property type="match status" value="1"/>
</dbReference>
<dbReference type="InterPro" id="IPR011109">
    <property type="entry name" value="DNA_bind_recombinase_dom"/>
</dbReference>
<evidence type="ECO:0000259" key="2">
    <source>
        <dbReference type="PROSITE" id="PS51737"/>
    </source>
</evidence>
<name>A0A6N2VEV3_9FIRM</name>
<dbReference type="GO" id="GO:0000150">
    <property type="term" value="F:DNA strand exchange activity"/>
    <property type="evidence" value="ECO:0007669"/>
    <property type="project" value="InterPro"/>
</dbReference>
<dbReference type="Gene3D" id="3.90.1750.20">
    <property type="entry name" value="Putative Large Serine Recombinase, Chain B, Domain 2"/>
    <property type="match status" value="1"/>
</dbReference>
<dbReference type="PROSITE" id="PS51737">
    <property type="entry name" value="RECOMBINASE_DNA_BIND"/>
    <property type="match status" value="1"/>
</dbReference>
<gene>
    <name evidence="3" type="ORF">CNLFYP112_02648</name>
</gene>
<dbReference type="CDD" id="cd00338">
    <property type="entry name" value="Ser_Recombinase"/>
    <property type="match status" value="1"/>
</dbReference>
<dbReference type="InterPro" id="IPR038109">
    <property type="entry name" value="DNA_bind_recomb_sf"/>
</dbReference>
<sequence length="645" mass="75209">MALSSHYTEEQICKMDIRDFLAQAHFDDILHSVRTLQVARYARESTKHEEQIMALENQVVRLDTMIESNPKFILDEKHKFTEYGISGRQVDDRVAFNMMLQSASRYEFNVLIVQDTARFARNIEQLFTNIRILKDYGVGVLILNGNHWTYNMTETDILRLAIDAGMAQGESMRTAKRVSDGVESYRARGQLVISGIFGYIYEKNIDKRLNTLTPHPVESITVKRIFDLYTHPDPQKRMGSGKIADYLNENNYKTAVGDLNWSASKVVRVLKNEKYMGYILYGKVKVVDTIKKKKVATKIKPIREDVYDKDGNLIKKCNLVKGNWTPIVSEEVWWLANEIRTKRAKEYIYSEKGNIVTGLREPKDIIAQKSFCQCGYTRSIQYVHVATQKKEAQFRYTCRCQINSGSHKEKSVCHVPAVSEVKLWLMSLKVFGYIFGDSKDEILYTINLLKEAQKYKQKNRTGKSLEDLESELKKVETQIENLYLDKLSGEIDANMFKKLTVRLEEEKAGIEKGIRDRQLEEARDSKETFDIETIEKKLNTYVDFTGRKVSDELIDMFVERIIYRDNDEFVWEMNLSGVRKNTIDYRIKEYSEEFAKSLQNDDNFNILHTFIISTEECQQFMESSRVGRRFVKKYWKPITVKIAIK</sequence>
<feature type="domain" description="Recombinase" evidence="2">
    <location>
        <begin position="196"/>
        <end position="346"/>
    </location>
</feature>
<organism evidence="3">
    <name type="scientific">[Clostridium] nexile</name>
    <dbReference type="NCBI Taxonomy" id="29361"/>
    <lineage>
        <taxon>Bacteria</taxon>
        <taxon>Bacillati</taxon>
        <taxon>Bacillota</taxon>
        <taxon>Clostridia</taxon>
        <taxon>Lachnospirales</taxon>
        <taxon>Lachnospiraceae</taxon>
        <taxon>Tyzzerella</taxon>
    </lineage>
</organism>
<dbReference type="GO" id="GO:0003677">
    <property type="term" value="F:DNA binding"/>
    <property type="evidence" value="ECO:0007669"/>
    <property type="project" value="InterPro"/>
</dbReference>
<dbReference type="InterPro" id="IPR036162">
    <property type="entry name" value="Resolvase-like_N_sf"/>
</dbReference>
<dbReference type="SUPFAM" id="SSF53041">
    <property type="entry name" value="Resolvase-like"/>
    <property type="match status" value="1"/>
</dbReference>
<dbReference type="PANTHER" id="PTHR30461">
    <property type="entry name" value="DNA-INVERTASE FROM LAMBDOID PROPHAGE"/>
    <property type="match status" value="1"/>
</dbReference>
<feature type="coiled-coil region" evidence="1">
    <location>
        <begin position="458"/>
        <end position="485"/>
    </location>
</feature>
<reference evidence="3" key="1">
    <citation type="submission" date="2019-11" db="EMBL/GenBank/DDBJ databases">
        <authorList>
            <person name="Feng L."/>
        </authorList>
    </citation>
    <scope>NUCLEOTIDE SEQUENCE</scope>
    <source>
        <strain evidence="3">CnexileLFYP112</strain>
    </source>
</reference>
<dbReference type="Pfam" id="PF07508">
    <property type="entry name" value="Recombinase"/>
    <property type="match status" value="1"/>
</dbReference>
<evidence type="ECO:0000313" key="3">
    <source>
        <dbReference type="EMBL" id="VYT28460.1"/>
    </source>
</evidence>
<protein>
    <recommendedName>
        <fullName evidence="2">Recombinase domain-containing protein</fullName>
    </recommendedName>
</protein>
<dbReference type="PANTHER" id="PTHR30461:SF23">
    <property type="entry name" value="DNA RECOMBINASE-RELATED"/>
    <property type="match status" value="1"/>
</dbReference>
<accession>A0A6N2VEV3</accession>
<dbReference type="Gene3D" id="3.40.50.1390">
    <property type="entry name" value="Resolvase, N-terminal catalytic domain"/>
    <property type="match status" value="1"/>
</dbReference>
<dbReference type="AlphaFoldDB" id="A0A6N2VEV3"/>
<dbReference type="InterPro" id="IPR006119">
    <property type="entry name" value="Resolv_N"/>
</dbReference>
<dbReference type="SMART" id="SM00857">
    <property type="entry name" value="Resolvase"/>
    <property type="match status" value="1"/>
</dbReference>